<keyword evidence="2" id="KW-1185">Reference proteome</keyword>
<name>A0A238U649_9FLAO</name>
<reference evidence="1 2" key="1">
    <citation type="submission" date="2017-07" db="EMBL/GenBank/DDBJ databases">
        <authorList>
            <person name="Sun Z.S."/>
            <person name="Albrecht U."/>
            <person name="Echele G."/>
            <person name="Lee C.C."/>
        </authorList>
    </citation>
    <scope>NUCLEOTIDE SEQUENCE [LARGE SCALE GENOMIC DNA]</scope>
    <source>
        <strain evidence="2">type strain: KCTC 22618</strain>
    </source>
</reference>
<sequence>MAISKKGFRKIIVENRLYYWKFCGYILVAPDKAKSENILKIDFGFYDPWNYINTNENIPPDFNPKIVTPKFVSESIKFALDKGWTEGKFNLKYSNNKYFIE</sequence>
<proteinExistence type="predicted"/>
<accession>A0A238U649</accession>
<protein>
    <submittedName>
        <fullName evidence="1">Uncharacterized protein</fullName>
    </submittedName>
</protein>
<gene>
    <name evidence="1" type="ORF">TJEJU_0702</name>
</gene>
<dbReference type="OrthoDB" id="1360276at2"/>
<evidence type="ECO:0000313" key="2">
    <source>
        <dbReference type="Proteomes" id="UP000215214"/>
    </source>
</evidence>
<dbReference type="AlphaFoldDB" id="A0A238U649"/>
<dbReference type="Proteomes" id="UP000215214">
    <property type="component" value="Chromosome TJEJU"/>
</dbReference>
<organism evidence="1 2">
    <name type="scientific">Tenacibaculum jejuense</name>
    <dbReference type="NCBI Taxonomy" id="584609"/>
    <lineage>
        <taxon>Bacteria</taxon>
        <taxon>Pseudomonadati</taxon>
        <taxon>Bacteroidota</taxon>
        <taxon>Flavobacteriia</taxon>
        <taxon>Flavobacteriales</taxon>
        <taxon>Flavobacteriaceae</taxon>
        <taxon>Tenacibaculum</taxon>
    </lineage>
</organism>
<dbReference type="KEGG" id="tje:TJEJU_0702"/>
<evidence type="ECO:0000313" key="1">
    <source>
        <dbReference type="EMBL" id="SNR14476.1"/>
    </source>
</evidence>
<dbReference type="RefSeq" id="WP_095069466.1">
    <property type="nucleotide sequence ID" value="NZ_LT899436.1"/>
</dbReference>
<dbReference type="EMBL" id="LT899436">
    <property type="protein sequence ID" value="SNR14476.1"/>
    <property type="molecule type" value="Genomic_DNA"/>
</dbReference>